<organism evidence="15 16">
    <name type="scientific">Senna tora</name>
    <dbReference type="NCBI Taxonomy" id="362788"/>
    <lineage>
        <taxon>Eukaryota</taxon>
        <taxon>Viridiplantae</taxon>
        <taxon>Streptophyta</taxon>
        <taxon>Embryophyta</taxon>
        <taxon>Tracheophyta</taxon>
        <taxon>Spermatophyta</taxon>
        <taxon>Magnoliopsida</taxon>
        <taxon>eudicotyledons</taxon>
        <taxon>Gunneridae</taxon>
        <taxon>Pentapetalae</taxon>
        <taxon>rosids</taxon>
        <taxon>fabids</taxon>
        <taxon>Fabales</taxon>
        <taxon>Fabaceae</taxon>
        <taxon>Caesalpinioideae</taxon>
        <taxon>Cassia clade</taxon>
        <taxon>Senna</taxon>
    </lineage>
</organism>
<evidence type="ECO:0000259" key="14">
    <source>
        <dbReference type="Pfam" id="PF08263"/>
    </source>
</evidence>
<proteinExistence type="inferred from homology"/>
<comment type="subcellular location">
    <subcellularLocation>
        <location evidence="1">Cell membrane</location>
        <topology evidence="1">Single-pass type I membrane protein</topology>
    </subcellularLocation>
</comment>
<keyword evidence="7" id="KW-0677">Repeat</keyword>
<dbReference type="OrthoDB" id="1433438at2759"/>
<dbReference type="EMBL" id="JAAIUW010000001">
    <property type="protein sequence ID" value="KAF7845304.1"/>
    <property type="molecule type" value="Genomic_DNA"/>
</dbReference>
<evidence type="ECO:0000256" key="4">
    <source>
        <dbReference type="ARBA" id="ARBA00022614"/>
    </source>
</evidence>
<dbReference type="SUPFAM" id="SSF52058">
    <property type="entry name" value="L domain-like"/>
    <property type="match status" value="1"/>
</dbReference>
<keyword evidence="3" id="KW-1003">Cell membrane</keyword>
<dbReference type="InterPro" id="IPR025875">
    <property type="entry name" value="Leu-rich_rpt_4"/>
</dbReference>
<evidence type="ECO:0000256" key="2">
    <source>
        <dbReference type="ARBA" id="ARBA00009592"/>
    </source>
</evidence>
<dbReference type="PANTHER" id="PTHR48061">
    <property type="entry name" value="LEUCINE-RICH REPEAT RECEPTOR PROTEIN KINASE EMS1-LIKE-RELATED"/>
    <property type="match status" value="1"/>
</dbReference>
<dbReference type="PANTHER" id="PTHR48061:SF2">
    <property type="entry name" value="RECEPTOR LIKE PROTEIN 30-LIKE"/>
    <property type="match status" value="1"/>
</dbReference>
<feature type="signal peptide" evidence="13">
    <location>
        <begin position="1"/>
        <end position="28"/>
    </location>
</feature>
<protein>
    <submittedName>
        <fullName evidence="15">Receptor-like protein 12</fullName>
    </submittedName>
</protein>
<dbReference type="Gene3D" id="3.80.10.10">
    <property type="entry name" value="Ribonuclease Inhibitor"/>
    <property type="match status" value="2"/>
</dbReference>
<dbReference type="Pfam" id="PF08263">
    <property type="entry name" value="LRRNT_2"/>
    <property type="match status" value="1"/>
</dbReference>
<keyword evidence="5 12" id="KW-0812">Transmembrane</keyword>
<dbReference type="FunFam" id="3.80.10.10:FF:000383">
    <property type="entry name" value="Leucine-rich repeat receptor protein kinase EMS1"/>
    <property type="match status" value="1"/>
</dbReference>
<evidence type="ECO:0000256" key="13">
    <source>
        <dbReference type="SAM" id="SignalP"/>
    </source>
</evidence>
<evidence type="ECO:0000256" key="10">
    <source>
        <dbReference type="ARBA" id="ARBA00023170"/>
    </source>
</evidence>
<feature type="domain" description="Leucine-rich repeat-containing N-terminal plant-type" evidence="14">
    <location>
        <begin position="34"/>
        <end position="74"/>
    </location>
</feature>
<keyword evidence="4" id="KW-0433">Leucine-rich repeat</keyword>
<evidence type="ECO:0000256" key="8">
    <source>
        <dbReference type="ARBA" id="ARBA00022989"/>
    </source>
</evidence>
<keyword evidence="11" id="KW-0325">Glycoprotein</keyword>
<reference evidence="15" key="1">
    <citation type="submission" date="2020-09" db="EMBL/GenBank/DDBJ databases">
        <title>Genome-Enabled Discovery of Anthraquinone Biosynthesis in Senna tora.</title>
        <authorList>
            <person name="Kang S.-H."/>
            <person name="Pandey R.P."/>
            <person name="Lee C.-M."/>
            <person name="Sim J.-S."/>
            <person name="Jeong J.-T."/>
            <person name="Choi B.-S."/>
            <person name="Jung M."/>
            <person name="Ginzburg D."/>
            <person name="Zhao K."/>
            <person name="Won S.Y."/>
            <person name="Oh T.-J."/>
            <person name="Yu Y."/>
            <person name="Kim N.-H."/>
            <person name="Lee O.R."/>
            <person name="Lee T.-H."/>
            <person name="Bashyal P."/>
            <person name="Kim T.-S."/>
            <person name="Lee W.-H."/>
            <person name="Kawkins C."/>
            <person name="Kim C.-K."/>
            <person name="Kim J.S."/>
            <person name="Ahn B.O."/>
            <person name="Rhee S.Y."/>
            <person name="Sohng J.K."/>
        </authorList>
    </citation>
    <scope>NUCLEOTIDE SEQUENCE</scope>
    <source>
        <tissue evidence="15">Leaf</tissue>
    </source>
</reference>
<keyword evidence="8 12" id="KW-1133">Transmembrane helix</keyword>
<dbReference type="Proteomes" id="UP000634136">
    <property type="component" value="Unassembled WGS sequence"/>
</dbReference>
<evidence type="ECO:0000313" key="15">
    <source>
        <dbReference type="EMBL" id="KAF7845304.1"/>
    </source>
</evidence>
<comment type="similarity">
    <text evidence="2">Belongs to the RLP family.</text>
</comment>
<dbReference type="SMART" id="SM00369">
    <property type="entry name" value="LRR_TYP"/>
    <property type="match status" value="7"/>
</dbReference>
<dbReference type="InterPro" id="IPR001611">
    <property type="entry name" value="Leu-rich_rpt"/>
</dbReference>
<dbReference type="GO" id="GO:0005886">
    <property type="term" value="C:plasma membrane"/>
    <property type="evidence" value="ECO:0007669"/>
    <property type="project" value="UniProtKB-SubCell"/>
</dbReference>
<evidence type="ECO:0000256" key="7">
    <source>
        <dbReference type="ARBA" id="ARBA00022737"/>
    </source>
</evidence>
<dbReference type="InterPro" id="IPR013210">
    <property type="entry name" value="LRR_N_plant-typ"/>
</dbReference>
<evidence type="ECO:0000313" key="16">
    <source>
        <dbReference type="Proteomes" id="UP000634136"/>
    </source>
</evidence>
<name>A0A834XHE7_9FABA</name>
<sequence length="630" mass="71337">MRTIPVLWFFFIPFCFINLSTNIFFVNGQYCVGHQESSLLHFKNSLLFNPTKSKKLVHWNQSYDCCQWNGITCSKGRVIALDLSGEFISGRINASSSLFDLQSLQNLNLAYNDFEGQIPESFASLTNLTTLKISSCNLSGEFPGQIFQISNLEVLDLSDNPNLHGSLPNFPRHGSLEVLNISHTSFSGELPYSIHNLRKLSTLDLSNCRFNGTLPSQISELTELVHLDFSFNNFTGLENLTYIDLAGNSLNGRIPSSLFTLPSLQKLMLSYNRFQGVLDEFPNASSSMLEFLDINGNNLEGPIPESVFHLERLRLLNLGLNYFNGSIKLDVISRMGNLVALDLSYNNLSIDTTLRDDNYDLSSSSFPKLKNLRFLDLNGNFLQGSIPKSLGNCQKLQVLNLGNNQLTDRFPCFLRNISTLRVLILRSNNFHGTLECPNNNGIGNWETLQIVDLASNNFSGSLPVMLLQSWKALMLDENDEASPLKFGNLVFDLSDNLNISVVDFKSVFSLINTNVTLKVAQLLRGISPFLIDHMLFDGYFEKYSFRSYQGVQEVSRSDSGSSIDWNFLSAELGFTFGVGIVILPLLFWTKWRMQYFKCVDNMLYKIVPWLDFIHENRGGKIYRSLRWKPY</sequence>
<feature type="transmembrane region" description="Helical" evidence="12">
    <location>
        <begin position="565"/>
        <end position="587"/>
    </location>
</feature>
<dbReference type="Pfam" id="PF00560">
    <property type="entry name" value="LRR_1"/>
    <property type="match status" value="6"/>
</dbReference>
<comment type="caution">
    <text evidence="15">The sequence shown here is derived from an EMBL/GenBank/DDBJ whole genome shotgun (WGS) entry which is preliminary data.</text>
</comment>
<evidence type="ECO:0000256" key="5">
    <source>
        <dbReference type="ARBA" id="ARBA00022692"/>
    </source>
</evidence>
<keyword evidence="10 15" id="KW-0675">Receptor</keyword>
<keyword evidence="9 12" id="KW-0472">Membrane</keyword>
<dbReference type="FunFam" id="3.80.10.10:FF:000041">
    <property type="entry name" value="LRR receptor-like serine/threonine-protein kinase ERECTA"/>
    <property type="match status" value="1"/>
</dbReference>
<accession>A0A834XHE7</accession>
<keyword evidence="6 13" id="KW-0732">Signal</keyword>
<dbReference type="Pfam" id="PF13855">
    <property type="entry name" value="LRR_8"/>
    <property type="match status" value="1"/>
</dbReference>
<evidence type="ECO:0000256" key="6">
    <source>
        <dbReference type="ARBA" id="ARBA00022729"/>
    </source>
</evidence>
<dbReference type="InterPro" id="IPR046956">
    <property type="entry name" value="RLP23-like"/>
</dbReference>
<keyword evidence="16" id="KW-1185">Reference proteome</keyword>
<feature type="chain" id="PRO_5032310315" evidence="13">
    <location>
        <begin position="29"/>
        <end position="630"/>
    </location>
</feature>
<dbReference type="AlphaFoldDB" id="A0A834XHE7"/>
<dbReference type="Pfam" id="PF12799">
    <property type="entry name" value="LRR_4"/>
    <property type="match status" value="1"/>
</dbReference>
<dbReference type="InterPro" id="IPR032675">
    <property type="entry name" value="LRR_dom_sf"/>
</dbReference>
<evidence type="ECO:0000256" key="11">
    <source>
        <dbReference type="ARBA" id="ARBA00023180"/>
    </source>
</evidence>
<gene>
    <name evidence="15" type="ORF">G2W53_002209</name>
</gene>
<evidence type="ECO:0000256" key="9">
    <source>
        <dbReference type="ARBA" id="ARBA00023136"/>
    </source>
</evidence>
<evidence type="ECO:0000256" key="3">
    <source>
        <dbReference type="ARBA" id="ARBA00022475"/>
    </source>
</evidence>
<evidence type="ECO:0000256" key="1">
    <source>
        <dbReference type="ARBA" id="ARBA00004251"/>
    </source>
</evidence>
<evidence type="ECO:0000256" key="12">
    <source>
        <dbReference type="SAM" id="Phobius"/>
    </source>
</evidence>
<dbReference type="InterPro" id="IPR003591">
    <property type="entry name" value="Leu-rich_rpt_typical-subtyp"/>
</dbReference>